<protein>
    <submittedName>
        <fullName evidence="1">Uncharacterized protein</fullName>
    </submittedName>
</protein>
<evidence type="ECO:0000313" key="1">
    <source>
        <dbReference type="EMBL" id="SFU71264.1"/>
    </source>
</evidence>
<name>A0A1I7IE99_9FIRM</name>
<dbReference type="AlphaFoldDB" id="A0A1I7IE99"/>
<accession>A0A1I7IE99</accession>
<dbReference type="EMBL" id="FPBT01000042">
    <property type="protein sequence ID" value="SFU71264.1"/>
    <property type="molecule type" value="Genomic_DNA"/>
</dbReference>
<dbReference type="RefSeq" id="WP_090472202.1">
    <property type="nucleotide sequence ID" value="NZ_FOWF01000043.1"/>
</dbReference>
<dbReference type="Proteomes" id="UP000198817">
    <property type="component" value="Unassembled WGS sequence"/>
</dbReference>
<gene>
    <name evidence="1" type="ORF">SAMN05216508_1426</name>
</gene>
<dbReference type="OrthoDB" id="1920876at2"/>
<proteinExistence type="predicted"/>
<dbReference type="STRING" id="155865.SAMN05216515_1436"/>
<sequence length="73" mass="8847">MRLKRYYDNDEYNLAFDRWTTFMAEMIIKHAPEVLEKLDQTQKDVTKTVDYMVFWRSSEIGVERNMLIEHNAA</sequence>
<reference evidence="1 2" key="1">
    <citation type="submission" date="2016-10" db="EMBL/GenBank/DDBJ databases">
        <authorList>
            <person name="de Groot N.N."/>
        </authorList>
    </citation>
    <scope>NUCLEOTIDE SEQUENCE [LARGE SCALE GENOMIC DNA]</scope>
    <source>
        <strain evidence="1 2">KHGC13</strain>
    </source>
</reference>
<evidence type="ECO:0000313" key="2">
    <source>
        <dbReference type="Proteomes" id="UP000198817"/>
    </source>
</evidence>
<keyword evidence="2" id="KW-1185">Reference proteome</keyword>
<organism evidence="1 2">
    <name type="scientific">Eubacterium pyruvativorans</name>
    <dbReference type="NCBI Taxonomy" id="155865"/>
    <lineage>
        <taxon>Bacteria</taxon>
        <taxon>Bacillati</taxon>
        <taxon>Bacillota</taxon>
        <taxon>Clostridia</taxon>
        <taxon>Eubacteriales</taxon>
        <taxon>Eubacteriaceae</taxon>
        <taxon>Eubacterium</taxon>
    </lineage>
</organism>